<evidence type="ECO:0000256" key="1">
    <source>
        <dbReference type="SAM" id="MobiDB-lite"/>
    </source>
</evidence>
<accession>A0A8S1HTY1</accession>
<dbReference type="EMBL" id="CAJGYM010000113">
    <property type="protein sequence ID" value="CAD6198020.1"/>
    <property type="molecule type" value="Genomic_DNA"/>
</dbReference>
<dbReference type="AlphaFoldDB" id="A0A8S1HTY1"/>
<feature type="region of interest" description="Disordered" evidence="1">
    <location>
        <begin position="14"/>
        <end position="75"/>
    </location>
</feature>
<evidence type="ECO:0000313" key="3">
    <source>
        <dbReference type="Proteomes" id="UP000835052"/>
    </source>
</evidence>
<protein>
    <submittedName>
        <fullName evidence="2">Uncharacterized protein</fullName>
    </submittedName>
</protein>
<reference evidence="2" key="1">
    <citation type="submission" date="2020-10" db="EMBL/GenBank/DDBJ databases">
        <authorList>
            <person name="Kikuchi T."/>
        </authorList>
    </citation>
    <scope>NUCLEOTIDE SEQUENCE</scope>
    <source>
        <strain evidence="2">NKZ352</strain>
    </source>
</reference>
<keyword evidence="3" id="KW-1185">Reference proteome</keyword>
<comment type="caution">
    <text evidence="2">The sequence shown here is derived from an EMBL/GenBank/DDBJ whole genome shotgun (WGS) entry which is preliminary data.</text>
</comment>
<proteinExistence type="predicted"/>
<gene>
    <name evidence="2" type="ORF">CAUJ_LOCUS13927</name>
</gene>
<feature type="compositionally biased region" description="Basic and acidic residues" evidence="1">
    <location>
        <begin position="63"/>
        <end position="75"/>
    </location>
</feature>
<feature type="compositionally biased region" description="Low complexity" evidence="1">
    <location>
        <begin position="14"/>
        <end position="23"/>
    </location>
</feature>
<name>A0A8S1HTY1_9PELO</name>
<evidence type="ECO:0000313" key="2">
    <source>
        <dbReference type="EMBL" id="CAD6198020.1"/>
    </source>
</evidence>
<feature type="non-terminal residue" evidence="2">
    <location>
        <position position="75"/>
    </location>
</feature>
<organism evidence="2 3">
    <name type="scientific">Caenorhabditis auriculariae</name>
    <dbReference type="NCBI Taxonomy" id="2777116"/>
    <lineage>
        <taxon>Eukaryota</taxon>
        <taxon>Metazoa</taxon>
        <taxon>Ecdysozoa</taxon>
        <taxon>Nematoda</taxon>
        <taxon>Chromadorea</taxon>
        <taxon>Rhabditida</taxon>
        <taxon>Rhabditina</taxon>
        <taxon>Rhabditomorpha</taxon>
        <taxon>Rhabditoidea</taxon>
        <taxon>Rhabditidae</taxon>
        <taxon>Peloderinae</taxon>
        <taxon>Caenorhabditis</taxon>
    </lineage>
</organism>
<feature type="compositionally biased region" description="Polar residues" evidence="1">
    <location>
        <begin position="48"/>
        <end position="62"/>
    </location>
</feature>
<dbReference type="Proteomes" id="UP000835052">
    <property type="component" value="Unassembled WGS sequence"/>
</dbReference>
<sequence>MAIIITRLSDASLRPLHLSSSPSQAEPKPSSSQSREPQMLSYRLKRTCASQVRNKQRLSQLARSEHPYHCPHHAD</sequence>